<dbReference type="SMART" id="SM00421">
    <property type="entry name" value="HTH_LUXR"/>
    <property type="match status" value="1"/>
</dbReference>
<evidence type="ECO:0000313" key="3">
    <source>
        <dbReference type="EMBL" id="MBY8877420.1"/>
    </source>
</evidence>
<comment type="caution">
    <text evidence="3">The sequence shown here is derived from an EMBL/GenBank/DDBJ whole genome shotgun (WGS) entry which is preliminary data.</text>
</comment>
<dbReference type="InterPro" id="IPR036388">
    <property type="entry name" value="WH-like_DNA-bd_sf"/>
</dbReference>
<dbReference type="InterPro" id="IPR000792">
    <property type="entry name" value="Tscrpt_reg_LuxR_C"/>
</dbReference>
<evidence type="ECO:0000256" key="1">
    <source>
        <dbReference type="SAM" id="MobiDB-lite"/>
    </source>
</evidence>
<dbReference type="Gene3D" id="1.10.10.10">
    <property type="entry name" value="Winged helix-like DNA-binding domain superfamily/Winged helix DNA-binding domain"/>
    <property type="match status" value="1"/>
</dbReference>
<dbReference type="RefSeq" id="WP_222961588.1">
    <property type="nucleotide sequence ID" value="NZ_JAINZZ010000006.1"/>
</dbReference>
<organism evidence="3 4">
    <name type="scientific">Actinacidiphila acidipaludis</name>
    <dbReference type="NCBI Taxonomy" id="2873382"/>
    <lineage>
        <taxon>Bacteria</taxon>
        <taxon>Bacillati</taxon>
        <taxon>Actinomycetota</taxon>
        <taxon>Actinomycetes</taxon>
        <taxon>Kitasatosporales</taxon>
        <taxon>Streptomycetaceae</taxon>
        <taxon>Actinacidiphila</taxon>
    </lineage>
</organism>
<evidence type="ECO:0000259" key="2">
    <source>
        <dbReference type="SMART" id="SM00421"/>
    </source>
</evidence>
<proteinExistence type="predicted"/>
<dbReference type="EMBL" id="JAINZZ010000006">
    <property type="protein sequence ID" value="MBY8877420.1"/>
    <property type="molecule type" value="Genomic_DNA"/>
</dbReference>
<dbReference type="SUPFAM" id="SSF46894">
    <property type="entry name" value="C-terminal effector domain of the bipartite response regulators"/>
    <property type="match status" value="1"/>
</dbReference>
<gene>
    <name evidence="3" type="ORF">K7862_07160</name>
</gene>
<reference evidence="3 4" key="1">
    <citation type="submission" date="2021-08" db="EMBL/GenBank/DDBJ databases">
        <title>WGS of actinomycetes from Thailand.</title>
        <authorList>
            <person name="Thawai C."/>
        </authorList>
    </citation>
    <scope>NUCLEOTIDE SEQUENCE [LARGE SCALE GENOMIC DNA]</scope>
    <source>
        <strain evidence="3 4">PLK6-54</strain>
    </source>
</reference>
<dbReference type="Proteomes" id="UP000778578">
    <property type="component" value="Unassembled WGS sequence"/>
</dbReference>
<accession>A0ABS7Q2Q5</accession>
<evidence type="ECO:0000313" key="4">
    <source>
        <dbReference type="Proteomes" id="UP000778578"/>
    </source>
</evidence>
<dbReference type="InterPro" id="IPR016032">
    <property type="entry name" value="Sig_transdc_resp-reg_C-effctor"/>
</dbReference>
<name>A0ABS7Q2Q5_9ACTN</name>
<sequence length="283" mass="30600">MNDWTTTELDRDRAPGQPPGTDGRPGDMNDDFERDLLKARALIERTMANYRDQLDRDAQVSEIRPGGGRVASSARKLIGEATHSVDILLSGSPDVTRAVNTAVDDLLTADAGHITVRMLCTRHTLDPRLAERFSGASGPLRMRVFVISPLTAVIVDRRKALVCAESAVGVRASVIRSASMIRTLGSLSDTIWKSATVTGDRISLGDRARSDTVRQVLRCLRLGLTDDVAARELSVSVRTYRRYVADIMALLGANSRFQAGAHASQRGLLEPAGPDVPAPASFP</sequence>
<keyword evidence="4" id="KW-1185">Reference proteome</keyword>
<protein>
    <submittedName>
        <fullName evidence="3">Helix-turn-helix transcriptional regulator</fullName>
    </submittedName>
</protein>
<feature type="region of interest" description="Disordered" evidence="1">
    <location>
        <begin position="1"/>
        <end position="31"/>
    </location>
</feature>
<feature type="domain" description="HTH luxR-type" evidence="2">
    <location>
        <begin position="206"/>
        <end position="263"/>
    </location>
</feature>